<evidence type="ECO:0000313" key="3">
    <source>
        <dbReference type="Proteomes" id="UP001337723"/>
    </source>
</evidence>
<keyword evidence="3" id="KW-1185">Reference proteome</keyword>
<reference evidence="2 3" key="1">
    <citation type="submission" date="2023-01" db="EMBL/GenBank/DDBJ databases">
        <title>Complete genome sequence of Roseicyclus marinus strain Dej080120_10.</title>
        <authorList>
            <person name="Ueki S."/>
            <person name="Maruyama F."/>
        </authorList>
    </citation>
    <scope>NUCLEOTIDE SEQUENCE [LARGE SCALE GENOMIC DNA]</scope>
    <source>
        <strain evidence="2 3">Dej080120_10</strain>
    </source>
</reference>
<dbReference type="EMBL" id="AP027266">
    <property type="protein sequence ID" value="BDW84309.1"/>
    <property type="molecule type" value="Genomic_DNA"/>
</dbReference>
<evidence type="ECO:0000256" key="1">
    <source>
        <dbReference type="SAM" id="Phobius"/>
    </source>
</evidence>
<accession>A0AA48HEU4</accession>
<keyword evidence="1" id="KW-0812">Transmembrane</keyword>
<dbReference type="AlphaFoldDB" id="A0AA48HEU4"/>
<proteinExistence type="predicted"/>
<gene>
    <name evidence="2" type="ORF">MACH21_04860</name>
</gene>
<sequence length="70" mass="7865">MTAFRLLYTLALALTVFALFVLWVLTGLLGVILAAMLTHTLLRLAERQHDGQLAAARKAAEDDRLRAFRR</sequence>
<protein>
    <submittedName>
        <fullName evidence="2">Uncharacterized protein</fullName>
    </submittedName>
</protein>
<organism evidence="2 3">
    <name type="scientific">Roseicyclus marinus</name>
    <dbReference type="NCBI Taxonomy" id="2161673"/>
    <lineage>
        <taxon>Bacteria</taxon>
        <taxon>Pseudomonadati</taxon>
        <taxon>Pseudomonadota</taxon>
        <taxon>Alphaproteobacteria</taxon>
        <taxon>Rhodobacterales</taxon>
        <taxon>Roseobacteraceae</taxon>
        <taxon>Roseicyclus</taxon>
    </lineage>
</organism>
<evidence type="ECO:0000313" key="2">
    <source>
        <dbReference type="EMBL" id="BDW84309.1"/>
    </source>
</evidence>
<dbReference type="Proteomes" id="UP001337723">
    <property type="component" value="Chromosome"/>
</dbReference>
<keyword evidence="1" id="KW-0472">Membrane</keyword>
<keyword evidence="1" id="KW-1133">Transmembrane helix</keyword>
<dbReference type="KEGG" id="rmai:MACH21_04860"/>
<name>A0AA48HEU4_9RHOB</name>
<dbReference type="RefSeq" id="WP_338274075.1">
    <property type="nucleotide sequence ID" value="NZ_AP027266.1"/>
</dbReference>
<feature type="transmembrane region" description="Helical" evidence="1">
    <location>
        <begin position="6"/>
        <end position="37"/>
    </location>
</feature>